<keyword evidence="2" id="KW-1185">Reference proteome</keyword>
<organism evidence="1 2">
    <name type="scientific">Emergomyces africanus</name>
    <dbReference type="NCBI Taxonomy" id="1955775"/>
    <lineage>
        <taxon>Eukaryota</taxon>
        <taxon>Fungi</taxon>
        <taxon>Dikarya</taxon>
        <taxon>Ascomycota</taxon>
        <taxon>Pezizomycotina</taxon>
        <taxon>Eurotiomycetes</taxon>
        <taxon>Eurotiomycetidae</taxon>
        <taxon>Onygenales</taxon>
        <taxon>Ajellomycetaceae</taxon>
        <taxon>Emergomyces</taxon>
    </lineage>
</organism>
<protein>
    <submittedName>
        <fullName evidence="1">Uncharacterized protein</fullName>
    </submittedName>
</protein>
<dbReference type="AlphaFoldDB" id="A0A1B7P7F6"/>
<accession>A0A1B7P7F6</accession>
<evidence type="ECO:0000313" key="2">
    <source>
        <dbReference type="Proteomes" id="UP000091918"/>
    </source>
</evidence>
<proteinExistence type="predicted"/>
<sequence length="99" mass="11664">MDQDLATSRERRVLHLRQIIRSRDSSHSYTLSPSRLSRSIGSRLTPWPDAFERLKQMKTKTRLKRSSSSLQIDLSETIPAKTRAERYVLSTLRSWLRQH</sequence>
<reference evidence="1 2" key="1">
    <citation type="submission" date="2015-07" db="EMBL/GenBank/DDBJ databases">
        <title>Emmonsia species relationships and genome sequence.</title>
        <authorList>
            <person name="Cuomo C.A."/>
            <person name="Schwartz I.S."/>
            <person name="Kenyon C."/>
            <person name="de Hoog G.S."/>
            <person name="Govender N.P."/>
            <person name="Botha A."/>
            <person name="Moreno L."/>
            <person name="de Vries M."/>
            <person name="Munoz J.F."/>
            <person name="Stielow J.B."/>
        </authorList>
    </citation>
    <scope>NUCLEOTIDE SEQUENCE [LARGE SCALE GENOMIC DNA]</scope>
    <source>
        <strain evidence="1 2">CBS 136260</strain>
    </source>
</reference>
<evidence type="ECO:0000313" key="1">
    <source>
        <dbReference type="EMBL" id="OAX84827.1"/>
    </source>
</evidence>
<name>A0A1B7P7F6_9EURO</name>
<dbReference type="Proteomes" id="UP000091918">
    <property type="component" value="Unassembled WGS sequence"/>
</dbReference>
<dbReference type="EMBL" id="LGUA01000046">
    <property type="protein sequence ID" value="OAX84827.1"/>
    <property type="molecule type" value="Genomic_DNA"/>
</dbReference>
<dbReference type="STRING" id="1658172.A0A1B7P7F6"/>
<gene>
    <name evidence="1" type="ORF">ACJ72_00787</name>
</gene>
<comment type="caution">
    <text evidence="1">The sequence shown here is derived from an EMBL/GenBank/DDBJ whole genome shotgun (WGS) entry which is preliminary data.</text>
</comment>